<evidence type="ECO:0000313" key="3">
    <source>
        <dbReference type="Proteomes" id="UP000824890"/>
    </source>
</evidence>
<evidence type="ECO:0000256" key="1">
    <source>
        <dbReference type="SAM" id="MobiDB-lite"/>
    </source>
</evidence>
<dbReference type="PANTHER" id="PTHR36388:SF1">
    <property type="entry name" value="OS02G0469000 PROTEIN"/>
    <property type="match status" value="1"/>
</dbReference>
<evidence type="ECO:0000313" key="2">
    <source>
        <dbReference type="EMBL" id="KAH0893861.1"/>
    </source>
</evidence>
<feature type="compositionally biased region" description="Acidic residues" evidence="1">
    <location>
        <begin position="378"/>
        <end position="396"/>
    </location>
</feature>
<dbReference type="EMBL" id="JAGKQM010000013">
    <property type="protein sequence ID" value="KAH0893861.1"/>
    <property type="molecule type" value="Genomic_DNA"/>
</dbReference>
<sequence length="498" mass="55342">MSERQDTGDVSLSVKHEEEVSPESLAWADSCIISFPGDSDNNDWGTFRDALTEIIDIHPQIFVPSSTETTTGVRSRDEVMTEAESVQIPQAADSSSSEQVSEIVSFLTFESDPSKNSLPDHYFPAENRTTNGPVDNHTRCIESIEEDGSMSNGEANQEPVSETPQVVKDYFMSSSYVEDDNADEVDALEDPGNLTPQEIFKVWDLKIVGEDDDEEDGLGLQVKKALDEFSTVQPPNDDDHVVVEKTMSERQDTGDVSLSVKHEEEDVSPESLAWADSCIISFPDDSDNYDWGTFRDALTEIIDIHPQIFVPSSTETTTGVRSRDEVMTEAESEQVSEIVSLLNFESDPWKNSLPDHYFPAENRTTNGPVDKHTTGNESIEEDGSVSNVEADEEPESETPQVVKDDFMSSSYVEDNKADEVDVLEDLGNLTPQEIFKVWDLKIVGEDDDEEDGLGLQVKKAFDEFSTPPNDDDHVVVEKSYIDDLIAGITDLSLTETFE</sequence>
<dbReference type="Proteomes" id="UP000824890">
    <property type="component" value="Unassembled WGS sequence"/>
</dbReference>
<name>A0ABQ8AMT7_BRANA</name>
<dbReference type="PANTHER" id="PTHR36388">
    <property type="entry name" value="OS02G0469000 PROTEIN"/>
    <property type="match status" value="1"/>
</dbReference>
<keyword evidence="3" id="KW-1185">Reference proteome</keyword>
<protein>
    <submittedName>
        <fullName evidence="2">Uncharacterized protein</fullName>
    </submittedName>
</protein>
<organism evidence="2 3">
    <name type="scientific">Brassica napus</name>
    <name type="common">Rape</name>
    <dbReference type="NCBI Taxonomy" id="3708"/>
    <lineage>
        <taxon>Eukaryota</taxon>
        <taxon>Viridiplantae</taxon>
        <taxon>Streptophyta</taxon>
        <taxon>Embryophyta</taxon>
        <taxon>Tracheophyta</taxon>
        <taxon>Spermatophyta</taxon>
        <taxon>Magnoliopsida</taxon>
        <taxon>eudicotyledons</taxon>
        <taxon>Gunneridae</taxon>
        <taxon>Pentapetalae</taxon>
        <taxon>rosids</taxon>
        <taxon>malvids</taxon>
        <taxon>Brassicales</taxon>
        <taxon>Brassicaceae</taxon>
        <taxon>Brassiceae</taxon>
        <taxon>Brassica</taxon>
    </lineage>
</organism>
<gene>
    <name evidence="2" type="ORF">HID58_056290</name>
</gene>
<comment type="caution">
    <text evidence="2">The sequence shown here is derived from an EMBL/GenBank/DDBJ whole genome shotgun (WGS) entry which is preliminary data.</text>
</comment>
<proteinExistence type="predicted"/>
<feature type="region of interest" description="Disordered" evidence="1">
    <location>
        <begin position="356"/>
        <end position="399"/>
    </location>
</feature>
<reference evidence="2 3" key="1">
    <citation type="submission" date="2021-05" db="EMBL/GenBank/DDBJ databases">
        <title>Genome Assembly of Synthetic Allotetraploid Brassica napus Reveals Homoeologous Exchanges between Subgenomes.</title>
        <authorList>
            <person name="Davis J.T."/>
        </authorList>
    </citation>
    <scope>NUCLEOTIDE SEQUENCE [LARGE SCALE GENOMIC DNA]</scope>
    <source>
        <strain evidence="3">cv. Da-Ae</strain>
        <tissue evidence="2">Seedling</tissue>
    </source>
</reference>
<accession>A0ABQ8AMT7</accession>